<reference evidence="3" key="1">
    <citation type="submission" date="2017-11" db="EMBL/GenBank/DDBJ databases">
        <authorList>
            <person name="Lima N.C."/>
            <person name="Parody-Merino A.M."/>
            <person name="Battley P.F."/>
            <person name="Fidler A.E."/>
            <person name="Prosdocimi F."/>
        </authorList>
    </citation>
    <scope>NUCLEOTIDE SEQUENCE [LARGE SCALE GENOMIC DNA]</scope>
</reference>
<gene>
    <name evidence="2" type="ORF">llap_11801</name>
</gene>
<organism evidence="2 3">
    <name type="scientific">Limosa lapponica baueri</name>
    <dbReference type="NCBI Taxonomy" id="1758121"/>
    <lineage>
        <taxon>Eukaryota</taxon>
        <taxon>Metazoa</taxon>
        <taxon>Chordata</taxon>
        <taxon>Craniata</taxon>
        <taxon>Vertebrata</taxon>
        <taxon>Euteleostomi</taxon>
        <taxon>Archelosauria</taxon>
        <taxon>Archosauria</taxon>
        <taxon>Dinosauria</taxon>
        <taxon>Saurischia</taxon>
        <taxon>Theropoda</taxon>
        <taxon>Coelurosauria</taxon>
        <taxon>Aves</taxon>
        <taxon>Neognathae</taxon>
        <taxon>Neoaves</taxon>
        <taxon>Charadriiformes</taxon>
        <taxon>Scolopacidae</taxon>
        <taxon>Limosa</taxon>
    </lineage>
</organism>
<dbReference type="EMBL" id="KZ506938">
    <property type="protein sequence ID" value="PKU37895.1"/>
    <property type="molecule type" value="Genomic_DNA"/>
</dbReference>
<dbReference type="OrthoDB" id="73680at2759"/>
<reference evidence="3" key="2">
    <citation type="submission" date="2017-12" db="EMBL/GenBank/DDBJ databases">
        <title>Genome sequence of the Bar-tailed Godwit (Limosa lapponica baueri).</title>
        <authorList>
            <person name="Lima N.C.B."/>
            <person name="Parody-Merino A.M."/>
            <person name="Battley P.F."/>
            <person name="Fidler A.E."/>
            <person name="Prosdocimi F."/>
        </authorList>
    </citation>
    <scope>NUCLEOTIDE SEQUENCE [LARGE SCALE GENOMIC DNA]</scope>
</reference>
<feature type="compositionally biased region" description="Basic residues" evidence="1">
    <location>
        <begin position="1"/>
        <end position="10"/>
    </location>
</feature>
<sequence>MGCGNPKHKQRLGEEWTESSPEEKNLGVLEDKKVNMSRQCVLADQKANRMLGCIKRSVASKSREVILPNVTEKV</sequence>
<keyword evidence="3" id="KW-1185">Reference proteome</keyword>
<dbReference type="AlphaFoldDB" id="A0A2I0TVS0"/>
<dbReference type="Proteomes" id="UP000233556">
    <property type="component" value="Unassembled WGS sequence"/>
</dbReference>
<dbReference type="PANTHER" id="PTHR33332">
    <property type="entry name" value="REVERSE TRANSCRIPTASE DOMAIN-CONTAINING PROTEIN"/>
    <property type="match status" value="1"/>
</dbReference>
<evidence type="ECO:0000313" key="2">
    <source>
        <dbReference type="EMBL" id="PKU37895.1"/>
    </source>
</evidence>
<name>A0A2I0TVS0_LIMLA</name>
<accession>A0A2I0TVS0</accession>
<proteinExistence type="predicted"/>
<feature type="region of interest" description="Disordered" evidence="1">
    <location>
        <begin position="1"/>
        <end position="24"/>
    </location>
</feature>
<evidence type="ECO:0000313" key="3">
    <source>
        <dbReference type="Proteomes" id="UP000233556"/>
    </source>
</evidence>
<protein>
    <submittedName>
        <fullName evidence="2">Uncharacterized protein</fullName>
    </submittedName>
</protein>
<evidence type="ECO:0000256" key="1">
    <source>
        <dbReference type="SAM" id="MobiDB-lite"/>
    </source>
</evidence>